<keyword evidence="6" id="KW-0653">Protein transport</keyword>
<dbReference type="Gene3D" id="1.10.3720.10">
    <property type="entry name" value="MetI-like"/>
    <property type="match status" value="1"/>
</dbReference>
<feature type="transmembrane region" description="Helical" evidence="9">
    <location>
        <begin position="243"/>
        <end position="264"/>
    </location>
</feature>
<evidence type="ECO:0000256" key="9">
    <source>
        <dbReference type="RuleBase" id="RU363032"/>
    </source>
</evidence>
<evidence type="ECO:0000256" key="4">
    <source>
        <dbReference type="ARBA" id="ARBA00022692"/>
    </source>
</evidence>
<dbReference type="GO" id="GO:0055085">
    <property type="term" value="P:transmembrane transport"/>
    <property type="evidence" value="ECO:0007669"/>
    <property type="project" value="InterPro"/>
</dbReference>
<dbReference type="InterPro" id="IPR050366">
    <property type="entry name" value="BP-dependent_transpt_permease"/>
</dbReference>
<sequence length="281" mass="30187">MRRLIAQLAHDWELLLGVVLFGLIVLLAVFGGWLWREDPLRVDILNSLLPPDLAHPMGTDDVGRDVLARFIRGAQVSMGVAISVTIAGTLIGGTLGLLAGLIGGWFDVVVSRIMDAILAFPPLILAMAVAIGLGQGIVSAGIGVILAAIPWYFRLLRSEVLRLRTLMYVESAQALGASSFRLIRLHILPQTTSTIFIQASSVFGFSILTLAALGFVGLGIQPPTPEWGTMITEGLAYALTGQWWLGFFPGLGIFILAVSANLIADRLRDIYDPKSGARMSI</sequence>
<dbReference type="GO" id="GO:0015031">
    <property type="term" value="P:protein transport"/>
    <property type="evidence" value="ECO:0007669"/>
    <property type="project" value="UniProtKB-KW"/>
</dbReference>
<feature type="transmembrane region" description="Helical" evidence="9">
    <location>
        <begin position="12"/>
        <end position="35"/>
    </location>
</feature>
<keyword evidence="5" id="KW-0571">Peptide transport</keyword>
<evidence type="ECO:0000256" key="6">
    <source>
        <dbReference type="ARBA" id="ARBA00022927"/>
    </source>
</evidence>
<feature type="domain" description="ABC transmembrane type-1" evidence="10">
    <location>
        <begin position="78"/>
        <end position="264"/>
    </location>
</feature>
<dbReference type="PANTHER" id="PTHR43386">
    <property type="entry name" value="OLIGOPEPTIDE TRANSPORT SYSTEM PERMEASE PROTEIN APPC"/>
    <property type="match status" value="1"/>
</dbReference>
<dbReference type="GO" id="GO:0015833">
    <property type="term" value="P:peptide transport"/>
    <property type="evidence" value="ECO:0007669"/>
    <property type="project" value="UniProtKB-KW"/>
</dbReference>
<dbReference type="EMBL" id="CABFNB010000110">
    <property type="protein sequence ID" value="VTZ62681.1"/>
    <property type="molecule type" value="Genomic_DNA"/>
</dbReference>
<protein>
    <submittedName>
        <fullName evidence="11">D-ala-D-ala transporter subunit membrane component of ABC superfamily</fullName>
    </submittedName>
</protein>
<gene>
    <name evidence="11" type="primary">ddpC</name>
    <name evidence="11" type="ORF">EMEDMD4_430028</name>
</gene>
<comment type="subcellular location">
    <subcellularLocation>
        <location evidence="1 9">Cell membrane</location>
        <topology evidence="1 9">Multi-pass membrane protein</topology>
    </subcellularLocation>
</comment>
<keyword evidence="3" id="KW-1003">Cell membrane</keyword>
<keyword evidence="8 9" id="KW-0472">Membrane</keyword>
<dbReference type="Pfam" id="PF00528">
    <property type="entry name" value="BPD_transp_1"/>
    <property type="match status" value="1"/>
</dbReference>
<evidence type="ECO:0000256" key="5">
    <source>
        <dbReference type="ARBA" id="ARBA00022856"/>
    </source>
</evidence>
<evidence type="ECO:0000313" key="11">
    <source>
        <dbReference type="EMBL" id="VTZ62681.1"/>
    </source>
</evidence>
<keyword evidence="7 9" id="KW-1133">Transmembrane helix</keyword>
<reference evidence="11" key="1">
    <citation type="submission" date="2019-06" db="EMBL/GenBank/DDBJ databases">
        <authorList>
            <person name="Le Quere A."/>
            <person name="Colella S."/>
        </authorList>
    </citation>
    <scope>NUCLEOTIDE SEQUENCE</scope>
    <source>
        <strain evidence="11">EmedicaeMD41</strain>
    </source>
</reference>
<evidence type="ECO:0000256" key="1">
    <source>
        <dbReference type="ARBA" id="ARBA00004651"/>
    </source>
</evidence>
<evidence type="ECO:0000256" key="3">
    <source>
        <dbReference type="ARBA" id="ARBA00022475"/>
    </source>
</evidence>
<organism evidence="11">
    <name type="scientific">Sinorhizobium medicae</name>
    <dbReference type="NCBI Taxonomy" id="110321"/>
    <lineage>
        <taxon>Bacteria</taxon>
        <taxon>Pseudomonadati</taxon>
        <taxon>Pseudomonadota</taxon>
        <taxon>Alphaproteobacteria</taxon>
        <taxon>Hyphomicrobiales</taxon>
        <taxon>Rhizobiaceae</taxon>
        <taxon>Sinorhizobium/Ensifer group</taxon>
        <taxon>Sinorhizobium</taxon>
    </lineage>
</organism>
<keyword evidence="4 9" id="KW-0812">Transmembrane</keyword>
<dbReference type="PANTHER" id="PTHR43386:SF1">
    <property type="entry name" value="D,D-DIPEPTIDE TRANSPORT SYSTEM PERMEASE PROTEIN DDPC-RELATED"/>
    <property type="match status" value="1"/>
</dbReference>
<dbReference type="GO" id="GO:0005886">
    <property type="term" value="C:plasma membrane"/>
    <property type="evidence" value="ECO:0007669"/>
    <property type="project" value="UniProtKB-SubCell"/>
</dbReference>
<dbReference type="AlphaFoldDB" id="A0A508X160"/>
<keyword evidence="2 9" id="KW-0813">Transport</keyword>
<proteinExistence type="inferred from homology"/>
<dbReference type="SUPFAM" id="SSF161098">
    <property type="entry name" value="MetI-like"/>
    <property type="match status" value="1"/>
</dbReference>
<accession>A0A508X160</accession>
<dbReference type="InterPro" id="IPR000515">
    <property type="entry name" value="MetI-like"/>
</dbReference>
<evidence type="ECO:0000259" key="10">
    <source>
        <dbReference type="PROSITE" id="PS50928"/>
    </source>
</evidence>
<dbReference type="Proteomes" id="UP000507954">
    <property type="component" value="Unassembled WGS sequence"/>
</dbReference>
<dbReference type="PROSITE" id="PS50928">
    <property type="entry name" value="ABC_TM1"/>
    <property type="match status" value="1"/>
</dbReference>
<evidence type="ECO:0000256" key="2">
    <source>
        <dbReference type="ARBA" id="ARBA00022448"/>
    </source>
</evidence>
<dbReference type="CDD" id="cd06261">
    <property type="entry name" value="TM_PBP2"/>
    <property type="match status" value="1"/>
</dbReference>
<comment type="similarity">
    <text evidence="9">Belongs to the binding-protein-dependent transport system permease family.</text>
</comment>
<name>A0A508X160_9HYPH</name>
<feature type="transmembrane region" description="Helical" evidence="9">
    <location>
        <begin position="195"/>
        <end position="220"/>
    </location>
</feature>
<feature type="transmembrane region" description="Helical" evidence="9">
    <location>
        <begin position="80"/>
        <end position="102"/>
    </location>
</feature>
<feature type="transmembrane region" description="Helical" evidence="9">
    <location>
        <begin position="123"/>
        <end position="153"/>
    </location>
</feature>
<dbReference type="InterPro" id="IPR035906">
    <property type="entry name" value="MetI-like_sf"/>
</dbReference>
<dbReference type="RefSeq" id="WP_018209168.1">
    <property type="nucleotide sequence ID" value="NZ_CABFNB010000110.1"/>
</dbReference>
<evidence type="ECO:0000256" key="8">
    <source>
        <dbReference type="ARBA" id="ARBA00023136"/>
    </source>
</evidence>
<evidence type="ECO:0000256" key="7">
    <source>
        <dbReference type="ARBA" id="ARBA00022989"/>
    </source>
</evidence>